<dbReference type="EMBL" id="QEKH01000003">
    <property type="protein sequence ID" value="PVY45136.1"/>
    <property type="molecule type" value="Genomic_DNA"/>
</dbReference>
<organism evidence="1 2">
    <name type="scientific">Victivallis vadensis</name>
    <dbReference type="NCBI Taxonomy" id="172901"/>
    <lineage>
        <taxon>Bacteria</taxon>
        <taxon>Pseudomonadati</taxon>
        <taxon>Lentisphaerota</taxon>
        <taxon>Lentisphaeria</taxon>
        <taxon>Victivallales</taxon>
        <taxon>Victivallaceae</taxon>
        <taxon>Victivallis</taxon>
    </lineage>
</organism>
<evidence type="ECO:0000313" key="1">
    <source>
        <dbReference type="EMBL" id="PVY45136.1"/>
    </source>
</evidence>
<accession>A0A2U1B904</accession>
<keyword evidence="2" id="KW-1185">Reference proteome</keyword>
<dbReference type="Proteomes" id="UP000245959">
    <property type="component" value="Unassembled WGS sequence"/>
</dbReference>
<gene>
    <name evidence="1" type="ORF">C8D82_10350</name>
</gene>
<sequence length="531" mass="58953">MESIASRRKQLFDLIVANEAYGIQRRAEPIVKFELGEERAANAGLRHLSGWFDRPHPDGQPLREESDFTAQKIALALARYRERLEEDTVAAVRRFFTQFDFSSTNPAENQLVRFRAARLVAGKQFPDAVFPAFGNRSGAELAAEDAAFLKEFIRSRARRGRGEADSSRCLVSIWQSLLLCFDHAQDEELSRLAGNMMNLLLAGFFQKSPDGCCGGAQGRIGTAEALDHAAAGMYALGYLYGGVGCPELIRECLVDAVLSKFEPLPEVAAVALWKPDGEAVIRESGEGRAQYTLRSADYVIGSIVRQERRPEVSDGQHDWDMTLRGGSTRSRIFSHHPGNADGHGCWTGDAGCGCAQFFQNRSAVLALYHIPADQPCRYIHAYLPKMEFLDVVETPEIIFVSTPGAYAALILTTPWRWTGGYEYQDREIVCDGTVNGVICEVAEASRYQSFAEFQAEIQENTWCLDRDHLRLTYVSKQCGAMELRADGSRWQDGIPVSADYPLIDSPLIHSDWDSGEVTLTVPGFAPLILTF</sequence>
<proteinExistence type="predicted"/>
<dbReference type="GeneID" id="78294041"/>
<name>A0A2U1B904_9BACT</name>
<evidence type="ECO:0000313" key="2">
    <source>
        <dbReference type="Proteomes" id="UP000245959"/>
    </source>
</evidence>
<comment type="caution">
    <text evidence="1">The sequence shown here is derived from an EMBL/GenBank/DDBJ whole genome shotgun (WGS) entry which is preliminary data.</text>
</comment>
<dbReference type="RefSeq" id="WP_116882711.1">
    <property type="nucleotide sequence ID" value="NZ_QEKH01000003.1"/>
</dbReference>
<protein>
    <recommendedName>
        <fullName evidence="3">Heparinase II/III-like protein</fullName>
    </recommendedName>
</protein>
<evidence type="ECO:0008006" key="3">
    <source>
        <dbReference type="Google" id="ProtNLM"/>
    </source>
</evidence>
<reference evidence="1 2" key="1">
    <citation type="submission" date="2018-04" db="EMBL/GenBank/DDBJ databases">
        <title>Genomic Encyclopedia of Type Strains, Phase IV (KMG-IV): sequencing the most valuable type-strain genomes for metagenomic binning, comparative biology and taxonomic classification.</title>
        <authorList>
            <person name="Goeker M."/>
        </authorList>
    </citation>
    <scope>NUCLEOTIDE SEQUENCE [LARGE SCALE GENOMIC DNA]</scope>
    <source>
        <strain evidence="1 2">DSM 14823</strain>
    </source>
</reference>
<dbReference type="AlphaFoldDB" id="A0A2U1B904"/>